<accession>A0ABM1ECB3</accession>
<proteinExistence type="predicted"/>
<organism evidence="2 3">
    <name type="scientific">Priapulus caudatus</name>
    <name type="common">Priapulid worm</name>
    <dbReference type="NCBI Taxonomy" id="37621"/>
    <lineage>
        <taxon>Eukaryota</taxon>
        <taxon>Metazoa</taxon>
        <taxon>Ecdysozoa</taxon>
        <taxon>Scalidophora</taxon>
        <taxon>Priapulida</taxon>
        <taxon>Priapulimorpha</taxon>
        <taxon>Priapulimorphida</taxon>
        <taxon>Priapulidae</taxon>
        <taxon>Priapulus</taxon>
    </lineage>
</organism>
<reference evidence="3" key="1">
    <citation type="submission" date="2025-08" db="UniProtKB">
        <authorList>
            <consortium name="RefSeq"/>
        </authorList>
    </citation>
    <scope>IDENTIFICATION</scope>
</reference>
<evidence type="ECO:0000313" key="2">
    <source>
        <dbReference type="Proteomes" id="UP000695022"/>
    </source>
</evidence>
<dbReference type="GeneID" id="106810880"/>
<keyword evidence="2" id="KW-1185">Reference proteome</keyword>
<evidence type="ECO:0000313" key="3">
    <source>
        <dbReference type="RefSeq" id="XP_014669834.1"/>
    </source>
</evidence>
<protein>
    <submittedName>
        <fullName evidence="3">Pumilio homolog 1-like</fullName>
    </submittedName>
</protein>
<evidence type="ECO:0000256" key="1">
    <source>
        <dbReference type="SAM" id="MobiDB-lite"/>
    </source>
</evidence>
<sequence>MNAVPWNDSHGMLSNGQQQDVHGVRHSSLRSQDDAMVGYFFQRPQSDSDLQTQYTKKWAVGDDSVLEQLRASDVHVSELDSNFQALALERGNHQLHALDVGQQIAPTAKKIWNSNAEEHSKSDDAKGIFLGGDQTWRELAWSTGPIQPSGMQRAKLALFCQRPLVQPPKPLVQPPI</sequence>
<feature type="region of interest" description="Disordered" evidence="1">
    <location>
        <begin position="1"/>
        <end position="20"/>
    </location>
</feature>
<name>A0ABM1ECB3_PRICU</name>
<dbReference type="RefSeq" id="XP_014669834.1">
    <property type="nucleotide sequence ID" value="XM_014814348.1"/>
</dbReference>
<gene>
    <name evidence="3" type="primary">LOC106810880</name>
</gene>
<dbReference type="Proteomes" id="UP000695022">
    <property type="component" value="Unplaced"/>
</dbReference>